<comment type="subcellular location">
    <subcellularLocation>
        <location evidence="1">Peroxisome</location>
    </subcellularLocation>
</comment>
<dbReference type="GO" id="GO:0016853">
    <property type="term" value="F:isomerase activity"/>
    <property type="evidence" value="ECO:0007669"/>
    <property type="project" value="UniProtKB-KW"/>
</dbReference>
<evidence type="ECO:0000256" key="4">
    <source>
        <dbReference type="ARBA" id="ARBA00023140"/>
    </source>
</evidence>
<evidence type="ECO:0000256" key="2">
    <source>
        <dbReference type="ARBA" id="ARBA00004924"/>
    </source>
</evidence>
<gene>
    <name evidence="8" type="ORF">G647_05414</name>
</gene>
<dbReference type="Proteomes" id="UP000030678">
    <property type="component" value="Unassembled WGS sequence"/>
</dbReference>
<protein>
    <recommendedName>
        <fullName evidence="10">Enoyl-CoA hydratase</fullName>
    </recommendedName>
</protein>
<dbReference type="HOGENOM" id="CLU_009834_7_6_1"/>
<dbReference type="VEuPathDB" id="FungiDB:G647_05414"/>
<evidence type="ECO:0000256" key="3">
    <source>
        <dbReference type="ARBA" id="ARBA00005254"/>
    </source>
</evidence>
<keyword evidence="4" id="KW-0576">Peroxisome</keyword>
<dbReference type="OrthoDB" id="2139957at2759"/>
<evidence type="ECO:0000256" key="1">
    <source>
        <dbReference type="ARBA" id="ARBA00004275"/>
    </source>
</evidence>
<evidence type="ECO:0000256" key="6">
    <source>
        <dbReference type="ARBA" id="ARBA00023239"/>
    </source>
</evidence>
<feature type="region of interest" description="Disordered" evidence="7">
    <location>
        <begin position="90"/>
        <end position="112"/>
    </location>
</feature>
<evidence type="ECO:0008006" key="10">
    <source>
        <dbReference type="Google" id="ProtNLM"/>
    </source>
</evidence>
<dbReference type="InterPro" id="IPR029045">
    <property type="entry name" value="ClpP/crotonase-like_dom_sf"/>
</dbReference>
<accession>V9DCB5</accession>
<proteinExistence type="inferred from homology"/>
<evidence type="ECO:0000313" key="8">
    <source>
        <dbReference type="EMBL" id="ETI23612.1"/>
    </source>
</evidence>
<comment type="pathway">
    <text evidence="2">Siderophore biosynthesis.</text>
</comment>
<dbReference type="GeneID" id="19983907"/>
<evidence type="ECO:0000313" key="9">
    <source>
        <dbReference type="Proteomes" id="UP000030678"/>
    </source>
</evidence>
<dbReference type="PANTHER" id="PTHR11941">
    <property type="entry name" value="ENOYL-COA HYDRATASE-RELATED"/>
    <property type="match status" value="1"/>
</dbReference>
<dbReference type="Gene3D" id="3.90.226.10">
    <property type="entry name" value="2-enoyl-CoA Hydratase, Chain A, domain 1"/>
    <property type="match status" value="1"/>
</dbReference>
<dbReference type="GO" id="GO:0005777">
    <property type="term" value="C:peroxisome"/>
    <property type="evidence" value="ECO:0007669"/>
    <property type="project" value="UniProtKB-SubCell"/>
</dbReference>
<dbReference type="GO" id="GO:0006635">
    <property type="term" value="P:fatty acid beta-oxidation"/>
    <property type="evidence" value="ECO:0007669"/>
    <property type="project" value="TreeGrafter"/>
</dbReference>
<dbReference type="Pfam" id="PF00378">
    <property type="entry name" value="ECH_1"/>
    <property type="match status" value="1"/>
</dbReference>
<name>V9DCB5_9EURO</name>
<organism evidence="8 9">
    <name type="scientific">Cladophialophora carrionii CBS 160.54</name>
    <dbReference type="NCBI Taxonomy" id="1279043"/>
    <lineage>
        <taxon>Eukaryota</taxon>
        <taxon>Fungi</taxon>
        <taxon>Dikarya</taxon>
        <taxon>Ascomycota</taxon>
        <taxon>Pezizomycotina</taxon>
        <taxon>Eurotiomycetes</taxon>
        <taxon>Chaetothyriomycetidae</taxon>
        <taxon>Chaetothyriales</taxon>
        <taxon>Herpotrichiellaceae</taxon>
        <taxon>Cladophialophora</taxon>
    </lineage>
</organism>
<evidence type="ECO:0000256" key="7">
    <source>
        <dbReference type="SAM" id="MobiDB-lite"/>
    </source>
</evidence>
<dbReference type="CDD" id="cd06558">
    <property type="entry name" value="crotonase-like"/>
    <property type="match status" value="1"/>
</dbReference>
<dbReference type="InterPro" id="IPR001753">
    <property type="entry name" value="Enoyl-CoA_hydra/iso"/>
</dbReference>
<dbReference type="PANTHER" id="PTHR11941:SF158">
    <property type="entry name" value="ENOYL-COA HYDRATASE (AFU_ORTHOLOGUE AFUA_2G10650)"/>
    <property type="match status" value="1"/>
</dbReference>
<evidence type="ECO:0000256" key="5">
    <source>
        <dbReference type="ARBA" id="ARBA00023235"/>
    </source>
</evidence>
<keyword evidence="6" id="KW-0456">Lyase</keyword>
<dbReference type="GO" id="GO:0016829">
    <property type="term" value="F:lyase activity"/>
    <property type="evidence" value="ECO:0007669"/>
    <property type="project" value="UniProtKB-KW"/>
</dbReference>
<dbReference type="SUPFAM" id="SSF52096">
    <property type="entry name" value="ClpP/crotonase"/>
    <property type="match status" value="1"/>
</dbReference>
<sequence>MPAYPSSLGTPPPSTPKTILLFPTPDTLLVVLNNPRGLNCLSTSMHHALHGLFEWYDNEPSLRCAVITGAGRAFCAGADLKEWNENNAARAAGKSAGDGRRETPRSGFGGISRRMGKKPIIGAINGLAFGGGMEMVANMDLVVAARSAQFALPEVKRGVIALAGALPRLVRTLGKPRAMEMALTGRTVSAAEAGAWGLVNFVTDDAPVDADVLERPVVKKALEYAKEIAGNSPDSVIISRAGIIQGWEDGSAEHATQSIVEIYSKRLNEGENIHEGVRAFVEKRAPRWVPSKL</sequence>
<keyword evidence="5" id="KW-0413">Isomerase</keyword>
<dbReference type="GO" id="GO:0005739">
    <property type="term" value="C:mitochondrion"/>
    <property type="evidence" value="ECO:0007669"/>
    <property type="project" value="TreeGrafter"/>
</dbReference>
<dbReference type="RefSeq" id="XP_008727967.1">
    <property type="nucleotide sequence ID" value="XM_008729745.1"/>
</dbReference>
<reference evidence="8 9" key="1">
    <citation type="submission" date="2013-03" db="EMBL/GenBank/DDBJ databases">
        <title>The Genome Sequence of Cladophialophora carrionii CBS 160.54.</title>
        <authorList>
            <consortium name="The Broad Institute Genomics Platform"/>
            <person name="Cuomo C."/>
            <person name="de Hoog S."/>
            <person name="Gorbushina A."/>
            <person name="Walker B."/>
            <person name="Young S.K."/>
            <person name="Zeng Q."/>
            <person name="Gargeya S."/>
            <person name="Fitzgerald M."/>
            <person name="Haas B."/>
            <person name="Abouelleil A."/>
            <person name="Allen A.W."/>
            <person name="Alvarado L."/>
            <person name="Arachchi H.M."/>
            <person name="Berlin A.M."/>
            <person name="Chapman S.B."/>
            <person name="Gainer-Dewar J."/>
            <person name="Goldberg J."/>
            <person name="Griggs A."/>
            <person name="Gujja S."/>
            <person name="Hansen M."/>
            <person name="Howarth C."/>
            <person name="Imamovic A."/>
            <person name="Ireland A."/>
            <person name="Larimer J."/>
            <person name="McCowan C."/>
            <person name="Murphy C."/>
            <person name="Pearson M."/>
            <person name="Poon T.W."/>
            <person name="Priest M."/>
            <person name="Roberts A."/>
            <person name="Saif S."/>
            <person name="Shea T."/>
            <person name="Sisk P."/>
            <person name="Sykes S."/>
            <person name="Wortman J."/>
            <person name="Nusbaum C."/>
            <person name="Birren B."/>
        </authorList>
    </citation>
    <scope>NUCLEOTIDE SEQUENCE [LARGE SCALE GENOMIC DNA]</scope>
    <source>
        <strain evidence="8 9">CBS 160.54</strain>
    </source>
</reference>
<dbReference type="AlphaFoldDB" id="V9DCB5"/>
<comment type="similarity">
    <text evidence="3">Belongs to the enoyl-CoA hydratase/isomerase family.</text>
</comment>
<dbReference type="FunFam" id="3.90.226.10:FF:000074">
    <property type="entry name" value="Enoyl-CoA hydratase (AFU_orthologue AFUA_2G10650)"/>
    <property type="match status" value="1"/>
</dbReference>
<dbReference type="EMBL" id="KB822705">
    <property type="protein sequence ID" value="ETI23612.1"/>
    <property type="molecule type" value="Genomic_DNA"/>
</dbReference>